<organism evidence="2 3">
    <name type="scientific">Chlorobaculum limnaeum</name>
    <dbReference type="NCBI Taxonomy" id="274537"/>
    <lineage>
        <taxon>Bacteria</taxon>
        <taxon>Pseudomonadati</taxon>
        <taxon>Chlorobiota</taxon>
        <taxon>Chlorobiia</taxon>
        <taxon>Chlorobiales</taxon>
        <taxon>Chlorobiaceae</taxon>
        <taxon>Chlorobaculum</taxon>
    </lineage>
</organism>
<feature type="transmembrane region" description="Helical" evidence="1">
    <location>
        <begin position="57"/>
        <end position="73"/>
    </location>
</feature>
<dbReference type="Proteomes" id="UP000095185">
    <property type="component" value="Chromosome"/>
</dbReference>
<dbReference type="STRING" id="274537.BIU88_09845"/>
<name>A0A1D8D6K0_CHLLM</name>
<accession>A0A1D8D6K0</accession>
<dbReference type="RefSeq" id="WP_069810596.1">
    <property type="nucleotide sequence ID" value="NZ_CP017305.1"/>
</dbReference>
<reference evidence="2" key="1">
    <citation type="submission" date="2016-09" db="EMBL/GenBank/DDBJ databases">
        <title>Genome sequence of Chlorobaculum limnaeum.</title>
        <authorList>
            <person name="Liu Z."/>
            <person name="Tank M."/>
            <person name="Bryant D.A."/>
        </authorList>
    </citation>
    <scope>NUCLEOTIDE SEQUENCE [LARGE SCALE GENOMIC DNA]</scope>
    <source>
        <strain evidence="2">DSM 1677</strain>
    </source>
</reference>
<dbReference type="AlphaFoldDB" id="A0A1D8D6K0"/>
<evidence type="ECO:0000313" key="3">
    <source>
        <dbReference type="Proteomes" id="UP000095185"/>
    </source>
</evidence>
<evidence type="ECO:0000256" key="1">
    <source>
        <dbReference type="SAM" id="Phobius"/>
    </source>
</evidence>
<sequence>MSATPEHGSETSGEMQKKRRFSVTMALDALLSVTFLVLAAYIGFYARSIDGDNGRDLFWFSMLLGAYGIWRGIRSMIRHRRREEDEAH</sequence>
<keyword evidence="1" id="KW-0472">Membrane</keyword>
<keyword evidence="1" id="KW-0812">Transmembrane</keyword>
<keyword evidence="1" id="KW-1133">Transmembrane helix</keyword>
<protein>
    <submittedName>
        <fullName evidence="2">Uncharacterized protein</fullName>
    </submittedName>
</protein>
<feature type="transmembrane region" description="Helical" evidence="1">
    <location>
        <begin position="21"/>
        <end position="45"/>
    </location>
</feature>
<dbReference type="KEGG" id="clz:BIU88_09845"/>
<keyword evidence="3" id="KW-1185">Reference proteome</keyword>
<evidence type="ECO:0000313" key="2">
    <source>
        <dbReference type="EMBL" id="AOS84404.1"/>
    </source>
</evidence>
<proteinExistence type="predicted"/>
<dbReference type="EMBL" id="CP017305">
    <property type="protein sequence ID" value="AOS84404.1"/>
    <property type="molecule type" value="Genomic_DNA"/>
</dbReference>
<dbReference type="OrthoDB" id="598174at2"/>
<gene>
    <name evidence="2" type="ORF">BIU88_09845</name>
</gene>